<evidence type="ECO:0000256" key="1">
    <source>
        <dbReference type="SAM" id="MobiDB-lite"/>
    </source>
</evidence>
<feature type="region of interest" description="Disordered" evidence="1">
    <location>
        <begin position="313"/>
        <end position="333"/>
    </location>
</feature>
<protein>
    <recommendedName>
        <fullName evidence="2">Myb/SANT-like DNA-binding domain-containing protein</fullName>
    </recommendedName>
</protein>
<reference evidence="3 4" key="1">
    <citation type="journal article" date="2023" name="Hortic Res">
        <title>Pangenome of water caltrop reveals structural variations and asymmetric subgenome divergence after allopolyploidization.</title>
        <authorList>
            <person name="Zhang X."/>
            <person name="Chen Y."/>
            <person name="Wang L."/>
            <person name="Yuan Y."/>
            <person name="Fang M."/>
            <person name="Shi L."/>
            <person name="Lu R."/>
            <person name="Comes H.P."/>
            <person name="Ma Y."/>
            <person name="Chen Y."/>
            <person name="Huang G."/>
            <person name="Zhou Y."/>
            <person name="Zheng Z."/>
            <person name="Qiu Y."/>
        </authorList>
    </citation>
    <scope>NUCLEOTIDE SEQUENCE [LARGE SCALE GENOMIC DNA]</scope>
    <source>
        <strain evidence="3">F231</strain>
    </source>
</reference>
<accession>A0AAN7MUD7</accession>
<dbReference type="EMBL" id="JAXQNO010000004">
    <property type="protein sequence ID" value="KAK4799028.1"/>
    <property type="molecule type" value="Genomic_DNA"/>
</dbReference>
<proteinExistence type="predicted"/>
<dbReference type="AlphaFoldDB" id="A0AAN7MUD7"/>
<organism evidence="3 4">
    <name type="scientific">Trapa natans</name>
    <name type="common">Water chestnut</name>
    <dbReference type="NCBI Taxonomy" id="22666"/>
    <lineage>
        <taxon>Eukaryota</taxon>
        <taxon>Viridiplantae</taxon>
        <taxon>Streptophyta</taxon>
        <taxon>Embryophyta</taxon>
        <taxon>Tracheophyta</taxon>
        <taxon>Spermatophyta</taxon>
        <taxon>Magnoliopsida</taxon>
        <taxon>eudicotyledons</taxon>
        <taxon>Gunneridae</taxon>
        <taxon>Pentapetalae</taxon>
        <taxon>rosids</taxon>
        <taxon>malvids</taxon>
        <taxon>Myrtales</taxon>
        <taxon>Lythraceae</taxon>
        <taxon>Trapa</taxon>
    </lineage>
</organism>
<evidence type="ECO:0000259" key="2">
    <source>
        <dbReference type="Pfam" id="PF13837"/>
    </source>
</evidence>
<evidence type="ECO:0000313" key="3">
    <source>
        <dbReference type="EMBL" id="KAK4799028.1"/>
    </source>
</evidence>
<dbReference type="Pfam" id="PF13837">
    <property type="entry name" value="Myb_DNA-bind_4"/>
    <property type="match status" value="1"/>
</dbReference>
<feature type="region of interest" description="Disordered" evidence="1">
    <location>
        <begin position="151"/>
        <end position="233"/>
    </location>
</feature>
<dbReference type="Proteomes" id="UP001346149">
    <property type="component" value="Unassembled WGS sequence"/>
</dbReference>
<feature type="domain" description="Myb/SANT-like DNA-binding" evidence="2">
    <location>
        <begin position="35"/>
        <end position="124"/>
    </location>
</feature>
<keyword evidence="4" id="KW-1185">Reference proteome</keyword>
<gene>
    <name evidence="3" type="ORF">SAY86_024393</name>
</gene>
<dbReference type="PANTHER" id="PTHR31307">
    <property type="entry name" value="TRIHELIX TRANSCRIPTION FACTOR ASIL2"/>
    <property type="match status" value="1"/>
</dbReference>
<feature type="compositionally biased region" description="Acidic residues" evidence="1">
    <location>
        <begin position="162"/>
        <end position="184"/>
    </location>
</feature>
<name>A0AAN7MUD7_TRANT</name>
<dbReference type="SMART" id="SM00595">
    <property type="entry name" value="MADF"/>
    <property type="match status" value="1"/>
</dbReference>
<feature type="region of interest" description="Disordered" evidence="1">
    <location>
        <begin position="1"/>
        <end position="35"/>
    </location>
</feature>
<feature type="compositionally biased region" description="Low complexity" evidence="1">
    <location>
        <begin position="14"/>
        <end position="24"/>
    </location>
</feature>
<evidence type="ECO:0000313" key="4">
    <source>
        <dbReference type="Proteomes" id="UP001346149"/>
    </source>
</evidence>
<dbReference type="FunFam" id="1.10.10.60:FF:000152">
    <property type="entry name" value="Trihelix transcription factor ASIL2"/>
    <property type="match status" value="1"/>
</dbReference>
<comment type="caution">
    <text evidence="3">The sequence shown here is derived from an EMBL/GenBank/DDBJ whole genome shotgun (WGS) entry which is preliminary data.</text>
</comment>
<dbReference type="PANTHER" id="PTHR31307:SF3">
    <property type="entry name" value="HOMEODOMAIN-LIKE SUPERFAMILY PROTEIN"/>
    <property type="match status" value="1"/>
</dbReference>
<sequence>MATPPSSPSPTKLAAAAVDTAAATSNPLVKPPPATWSHQETVQLIQIYRDKWYSNNRAHLKTIQWEEVAAAVASRCGVSGKLPPKTAIQCRHKIEKLRKRFRAERKRGNVGPAGWPYYDLMDRLEHGPKASVMPLSIIPYKAKIQQFHSKNHGFGSHRNGYDEEEDEEEDYNPDDDENDEDDEPGPYSRSQSINYILRRPSVVNRFPRDNSTDSTLPDFPARHPAAPKRKREGFMDGQEEALEESARIRKASISNIAREIRAFAETYVGIENAKMQMMKEAERSRLEMETKRMELIIDSQKKMVEAIAKALVGDPLEKQDENGRRVEGKGKWR</sequence>
<dbReference type="InterPro" id="IPR044823">
    <property type="entry name" value="ASIL1/2-like"/>
</dbReference>
<feature type="compositionally biased region" description="Basic and acidic residues" evidence="1">
    <location>
        <begin position="315"/>
        <end position="333"/>
    </location>
</feature>
<dbReference type="Gene3D" id="1.10.10.60">
    <property type="entry name" value="Homeodomain-like"/>
    <property type="match status" value="1"/>
</dbReference>
<dbReference type="InterPro" id="IPR044822">
    <property type="entry name" value="Myb_DNA-bind_4"/>
</dbReference>